<feature type="compositionally biased region" description="Polar residues" evidence="1">
    <location>
        <begin position="48"/>
        <end position="67"/>
    </location>
</feature>
<reference evidence="2" key="2">
    <citation type="journal article" date="2015" name="Data Brief">
        <title>Shoot transcriptome of the giant reed, Arundo donax.</title>
        <authorList>
            <person name="Barrero R.A."/>
            <person name="Guerrero F.D."/>
            <person name="Moolhuijzen P."/>
            <person name="Goolsby J.A."/>
            <person name="Tidwell J."/>
            <person name="Bellgard S.E."/>
            <person name="Bellgard M.I."/>
        </authorList>
    </citation>
    <scope>NUCLEOTIDE SEQUENCE</scope>
    <source>
        <tissue evidence="2">Shoot tissue taken approximately 20 cm above the soil surface</tissue>
    </source>
</reference>
<feature type="region of interest" description="Disordered" evidence="1">
    <location>
        <begin position="32"/>
        <end position="67"/>
    </location>
</feature>
<name>A0A0A9AY61_ARUDO</name>
<reference evidence="2" key="1">
    <citation type="submission" date="2014-09" db="EMBL/GenBank/DDBJ databases">
        <authorList>
            <person name="Magalhaes I.L.F."/>
            <person name="Oliveira U."/>
            <person name="Santos F.R."/>
            <person name="Vidigal T.H.D.A."/>
            <person name="Brescovit A.D."/>
            <person name="Santos A.J."/>
        </authorList>
    </citation>
    <scope>NUCLEOTIDE SEQUENCE</scope>
    <source>
        <tissue evidence="2">Shoot tissue taken approximately 20 cm above the soil surface</tissue>
    </source>
</reference>
<proteinExistence type="predicted"/>
<dbReference type="EMBL" id="GBRH01243067">
    <property type="protein sequence ID" value="JAD54828.1"/>
    <property type="molecule type" value="Transcribed_RNA"/>
</dbReference>
<protein>
    <submittedName>
        <fullName evidence="2">Uncharacterized protein</fullName>
    </submittedName>
</protein>
<organism evidence="2">
    <name type="scientific">Arundo donax</name>
    <name type="common">Giant reed</name>
    <name type="synonym">Donax arundinaceus</name>
    <dbReference type="NCBI Taxonomy" id="35708"/>
    <lineage>
        <taxon>Eukaryota</taxon>
        <taxon>Viridiplantae</taxon>
        <taxon>Streptophyta</taxon>
        <taxon>Embryophyta</taxon>
        <taxon>Tracheophyta</taxon>
        <taxon>Spermatophyta</taxon>
        <taxon>Magnoliopsida</taxon>
        <taxon>Liliopsida</taxon>
        <taxon>Poales</taxon>
        <taxon>Poaceae</taxon>
        <taxon>PACMAD clade</taxon>
        <taxon>Arundinoideae</taxon>
        <taxon>Arundineae</taxon>
        <taxon>Arundo</taxon>
    </lineage>
</organism>
<accession>A0A0A9AY61</accession>
<sequence>MNTMHESTLHNVSIGRTTSDMSIDHAIQSLEPSTGTEVFLSRSRESKNNGSSVVETARSWTNYPEKN</sequence>
<evidence type="ECO:0000256" key="1">
    <source>
        <dbReference type="SAM" id="MobiDB-lite"/>
    </source>
</evidence>
<dbReference type="AlphaFoldDB" id="A0A0A9AY61"/>
<evidence type="ECO:0000313" key="2">
    <source>
        <dbReference type="EMBL" id="JAD54828.1"/>
    </source>
</evidence>